<evidence type="ECO:0000259" key="4">
    <source>
        <dbReference type="PROSITE" id="PS50006"/>
    </source>
</evidence>
<keyword evidence="7" id="KW-1185">Reference proteome</keyword>
<dbReference type="InterPro" id="IPR002035">
    <property type="entry name" value="VWF_A"/>
</dbReference>
<dbReference type="InParanoid" id="A9B0B9"/>
<dbReference type="InterPro" id="IPR000253">
    <property type="entry name" value="FHA_dom"/>
</dbReference>
<evidence type="ECO:0000256" key="1">
    <source>
        <dbReference type="SAM" id="MobiDB-lite"/>
    </source>
</evidence>
<keyword evidence="3" id="KW-0732">Signal</keyword>
<dbReference type="STRING" id="316274.Haur_2590"/>
<organism evidence="6 7">
    <name type="scientific">Herpetosiphon aurantiacus (strain ATCC 23779 / DSM 785 / 114-95)</name>
    <dbReference type="NCBI Taxonomy" id="316274"/>
    <lineage>
        <taxon>Bacteria</taxon>
        <taxon>Bacillati</taxon>
        <taxon>Chloroflexota</taxon>
        <taxon>Chloroflexia</taxon>
        <taxon>Herpetosiphonales</taxon>
        <taxon>Herpetosiphonaceae</taxon>
        <taxon>Herpetosiphon</taxon>
    </lineage>
</organism>
<dbReference type="eggNOG" id="COG1716">
    <property type="taxonomic scope" value="Bacteria"/>
</dbReference>
<evidence type="ECO:0000313" key="6">
    <source>
        <dbReference type="EMBL" id="ABX05228.1"/>
    </source>
</evidence>
<feature type="domain" description="FHA" evidence="4">
    <location>
        <begin position="711"/>
        <end position="759"/>
    </location>
</feature>
<protein>
    <submittedName>
        <fullName evidence="6">FHA domain containing protein</fullName>
    </submittedName>
</protein>
<feature type="region of interest" description="Disordered" evidence="1">
    <location>
        <begin position="596"/>
        <end position="664"/>
    </location>
</feature>
<evidence type="ECO:0000256" key="3">
    <source>
        <dbReference type="SAM" id="SignalP"/>
    </source>
</evidence>
<dbReference type="InterPro" id="IPR051266">
    <property type="entry name" value="CLCR"/>
</dbReference>
<dbReference type="SMART" id="SM00327">
    <property type="entry name" value="VWA"/>
    <property type="match status" value="1"/>
</dbReference>
<evidence type="ECO:0000259" key="5">
    <source>
        <dbReference type="PROSITE" id="PS50234"/>
    </source>
</evidence>
<dbReference type="Pfam" id="PF13519">
    <property type="entry name" value="VWA_2"/>
    <property type="match status" value="1"/>
</dbReference>
<feature type="compositionally biased region" description="Polar residues" evidence="1">
    <location>
        <begin position="641"/>
        <end position="659"/>
    </location>
</feature>
<dbReference type="CDD" id="cd00198">
    <property type="entry name" value="vWFA"/>
    <property type="match status" value="1"/>
</dbReference>
<name>A9B0B9_HERA2</name>
<feature type="chain" id="PRO_5002734459" evidence="3">
    <location>
        <begin position="24"/>
        <end position="785"/>
    </location>
</feature>
<dbReference type="Gene3D" id="2.60.200.20">
    <property type="match status" value="1"/>
</dbReference>
<keyword evidence="2" id="KW-1133">Transmembrane helix</keyword>
<dbReference type="SUPFAM" id="SSF49879">
    <property type="entry name" value="SMAD/FHA domain"/>
    <property type="match status" value="1"/>
</dbReference>
<dbReference type="EMBL" id="CP000875">
    <property type="protein sequence ID" value="ABX05228.1"/>
    <property type="molecule type" value="Genomic_DNA"/>
</dbReference>
<keyword evidence="2" id="KW-0812">Transmembrane</keyword>
<feature type="transmembrane region" description="Helical" evidence="2">
    <location>
        <begin position="564"/>
        <end position="585"/>
    </location>
</feature>
<dbReference type="InterPro" id="IPR036465">
    <property type="entry name" value="vWFA_dom_sf"/>
</dbReference>
<keyword evidence="2" id="KW-0472">Membrane</keyword>
<feature type="compositionally biased region" description="Low complexity" evidence="1">
    <location>
        <begin position="619"/>
        <end position="638"/>
    </location>
</feature>
<dbReference type="PANTHER" id="PTHR10579">
    <property type="entry name" value="CALCIUM-ACTIVATED CHLORIDE CHANNEL REGULATOR"/>
    <property type="match status" value="1"/>
</dbReference>
<gene>
    <name evidence="6" type="ordered locus">Haur_2590</name>
</gene>
<feature type="domain" description="VWFA" evidence="5">
    <location>
        <begin position="94"/>
        <end position="283"/>
    </location>
</feature>
<sequence length="785" mass="86940">MRKHSWFTIIALLSLLWVLPAPAQSQSQDDKPKVVITHQVVTEKNALSVEAYFSVRYNDGRAVPVNEISSTVLDLKNGEPPVQAVPQDPTTPIKIALVMDQSGSMNPFIEEVKRAANQAIDQAPANAKIAVFTFTRMNSVDVYLPAFDFSDDRNAVKDYINQNYRSEPGGETCLYTAAHQATDFLLNTLKPEERRAIILFTDGKDEDINGNQCSDKTVIDVTTKAGPTQGTKTPIYTIGLCSADCARIQPESLRQISENTQAISLVGPRDQMSAAFITIMDSIKNQKYTSGFLRPCVETQVTLEVQLISGDTIAGIIPIGAHKCYNPTVSEAKIANLNPLPEKQKYSFNFTTTNTSPVNMVGVELQVLGPSQTLVYTEPIAVSISPQETKTIPMEMSDTKLTVAGNYTLHVLGYSSDGFTFRIGSPSERSEILATQAFAHSPIPITFEIRSNPVVDYETNTIRIDDVEITDEQSIIDPKFTYYKVRLFREDMQLFESERIQLDPTNPKIAIPLADIPQELIPTEQQSQLNLQIILETSNIQPIESPFKSFLFPVKPKEPFLKRYGVYVLIALVVIAIAAGFWYLWRNRKPKAGNVPMPYNPPTQAFNRIDLPGVNPASRQNANVPQQPQQQSAVRPAPHSAVNQPARPQSPVSNANASIPTAHFDGMQDNGATMIYNPPAAASRQQQLHVRVVQTPDPSQIQNKTITMFPCTIGRSEASVIVTGDKLLSRQHVEISLIGGQFYVADLSKNGLFINEQRQQANTPIQLRLPTTIRLGQDTYIELSQ</sequence>
<dbReference type="BioCyc" id="HAUR316274:GHYA-2618-MONOMER"/>
<dbReference type="SMART" id="SM00240">
    <property type="entry name" value="FHA"/>
    <property type="match status" value="1"/>
</dbReference>
<reference evidence="6 7" key="1">
    <citation type="journal article" date="2011" name="Stand. Genomic Sci.">
        <title>Complete genome sequence of the filamentous gliding predatory bacterium Herpetosiphon aurantiacus type strain (114-95(T)).</title>
        <authorList>
            <person name="Kiss H."/>
            <person name="Nett M."/>
            <person name="Domin N."/>
            <person name="Martin K."/>
            <person name="Maresca J.A."/>
            <person name="Copeland A."/>
            <person name="Lapidus A."/>
            <person name="Lucas S."/>
            <person name="Berry K.W."/>
            <person name="Glavina Del Rio T."/>
            <person name="Dalin E."/>
            <person name="Tice H."/>
            <person name="Pitluck S."/>
            <person name="Richardson P."/>
            <person name="Bruce D."/>
            <person name="Goodwin L."/>
            <person name="Han C."/>
            <person name="Detter J.C."/>
            <person name="Schmutz J."/>
            <person name="Brettin T."/>
            <person name="Land M."/>
            <person name="Hauser L."/>
            <person name="Kyrpides N.C."/>
            <person name="Ivanova N."/>
            <person name="Goker M."/>
            <person name="Woyke T."/>
            <person name="Klenk H.P."/>
            <person name="Bryant D.A."/>
        </authorList>
    </citation>
    <scope>NUCLEOTIDE SEQUENCE [LARGE SCALE GENOMIC DNA]</scope>
    <source>
        <strain evidence="7">ATCC 23779 / DSM 785 / 114-95</strain>
    </source>
</reference>
<dbReference type="Proteomes" id="UP000000787">
    <property type="component" value="Chromosome"/>
</dbReference>
<dbReference type="eggNOG" id="COG2304">
    <property type="taxonomic scope" value="Bacteria"/>
</dbReference>
<proteinExistence type="predicted"/>
<dbReference type="Pfam" id="PF00498">
    <property type="entry name" value="FHA"/>
    <property type="match status" value="1"/>
</dbReference>
<accession>A9B0B9</accession>
<dbReference type="CDD" id="cd00060">
    <property type="entry name" value="FHA"/>
    <property type="match status" value="1"/>
</dbReference>
<feature type="signal peptide" evidence="3">
    <location>
        <begin position="1"/>
        <end position="23"/>
    </location>
</feature>
<dbReference type="Gene3D" id="3.40.50.410">
    <property type="entry name" value="von Willebrand factor, type A domain"/>
    <property type="match status" value="1"/>
</dbReference>
<dbReference type="HOGENOM" id="CLU_357072_0_0_0"/>
<dbReference type="PANTHER" id="PTHR10579:SF43">
    <property type="entry name" value="ZINC FINGER (C3HC4-TYPE RING FINGER) FAMILY PROTEIN"/>
    <property type="match status" value="1"/>
</dbReference>
<evidence type="ECO:0000256" key="2">
    <source>
        <dbReference type="SAM" id="Phobius"/>
    </source>
</evidence>
<evidence type="ECO:0000313" key="7">
    <source>
        <dbReference type="Proteomes" id="UP000000787"/>
    </source>
</evidence>
<dbReference type="KEGG" id="hau:Haur_2590"/>
<dbReference type="SUPFAM" id="SSF53300">
    <property type="entry name" value="vWA-like"/>
    <property type="match status" value="1"/>
</dbReference>
<dbReference type="AlphaFoldDB" id="A9B0B9"/>
<dbReference type="PROSITE" id="PS50006">
    <property type="entry name" value="FHA_DOMAIN"/>
    <property type="match status" value="1"/>
</dbReference>
<dbReference type="InterPro" id="IPR008984">
    <property type="entry name" value="SMAD_FHA_dom_sf"/>
</dbReference>
<dbReference type="PROSITE" id="PS50234">
    <property type="entry name" value="VWFA"/>
    <property type="match status" value="1"/>
</dbReference>